<accession>A0A6G1HQP8</accession>
<reference evidence="1" key="1">
    <citation type="journal article" date="2020" name="Stud. Mycol.">
        <title>101 Dothideomycetes genomes: a test case for predicting lifestyles and emergence of pathogens.</title>
        <authorList>
            <person name="Haridas S."/>
            <person name="Albert R."/>
            <person name="Binder M."/>
            <person name="Bloem J."/>
            <person name="Labutti K."/>
            <person name="Salamov A."/>
            <person name="Andreopoulos B."/>
            <person name="Baker S."/>
            <person name="Barry K."/>
            <person name="Bills G."/>
            <person name="Bluhm B."/>
            <person name="Cannon C."/>
            <person name="Castanera R."/>
            <person name="Culley D."/>
            <person name="Daum C."/>
            <person name="Ezra D."/>
            <person name="Gonzalez J."/>
            <person name="Henrissat B."/>
            <person name="Kuo A."/>
            <person name="Liang C."/>
            <person name="Lipzen A."/>
            <person name="Lutzoni F."/>
            <person name="Magnuson J."/>
            <person name="Mondo S."/>
            <person name="Nolan M."/>
            <person name="Ohm R."/>
            <person name="Pangilinan J."/>
            <person name="Park H.-J."/>
            <person name="Ramirez L."/>
            <person name="Alfaro M."/>
            <person name="Sun H."/>
            <person name="Tritt A."/>
            <person name="Yoshinaga Y."/>
            <person name="Zwiers L.-H."/>
            <person name="Turgeon B."/>
            <person name="Goodwin S."/>
            <person name="Spatafora J."/>
            <person name="Crous P."/>
            <person name="Grigoriev I."/>
        </authorList>
    </citation>
    <scope>NUCLEOTIDE SEQUENCE</scope>
    <source>
        <strain evidence="1">CBS 262.69</strain>
    </source>
</reference>
<dbReference type="AlphaFoldDB" id="A0A6G1HQP8"/>
<evidence type="ECO:0000313" key="1">
    <source>
        <dbReference type="EMBL" id="KAF2398169.1"/>
    </source>
</evidence>
<evidence type="ECO:0000313" key="2">
    <source>
        <dbReference type="Proteomes" id="UP000799640"/>
    </source>
</evidence>
<keyword evidence="2" id="KW-1185">Reference proteome</keyword>
<sequence>MKMKWTVVRWCVDVMMWRGERNVEECEGFSKKFFTAKGDSSLSNGKNGEGYDRWEGVGEARATHEAARAIHEVAVIHYPHVIPRPRAQPIFPASSPIRTIQVPIQRRSRSAQL</sequence>
<proteinExistence type="predicted"/>
<name>A0A6G1HQP8_9PEZI</name>
<organism evidence="1 2">
    <name type="scientific">Trichodelitschia bisporula</name>
    <dbReference type="NCBI Taxonomy" id="703511"/>
    <lineage>
        <taxon>Eukaryota</taxon>
        <taxon>Fungi</taxon>
        <taxon>Dikarya</taxon>
        <taxon>Ascomycota</taxon>
        <taxon>Pezizomycotina</taxon>
        <taxon>Dothideomycetes</taxon>
        <taxon>Dothideomycetes incertae sedis</taxon>
        <taxon>Phaeotrichales</taxon>
        <taxon>Phaeotrichaceae</taxon>
        <taxon>Trichodelitschia</taxon>
    </lineage>
</organism>
<dbReference type="EMBL" id="ML996701">
    <property type="protein sequence ID" value="KAF2398169.1"/>
    <property type="molecule type" value="Genomic_DNA"/>
</dbReference>
<protein>
    <submittedName>
        <fullName evidence="1">Uncharacterized protein</fullName>
    </submittedName>
</protein>
<gene>
    <name evidence="1" type="ORF">EJ06DRAFT_125772</name>
</gene>
<dbReference type="Proteomes" id="UP000799640">
    <property type="component" value="Unassembled WGS sequence"/>
</dbReference>